<comment type="caution">
    <text evidence="1">The sequence shown here is derived from an EMBL/GenBank/DDBJ whole genome shotgun (WGS) entry which is preliminary data.</text>
</comment>
<sequence length="57" mass="6166">MSAEAFPHLRILLSNGSLIPYKALGAAVGVEVMNVSRCMVEAMKEDCDVCVGCLMEY</sequence>
<dbReference type="Proteomes" id="UP001419268">
    <property type="component" value="Unassembled WGS sequence"/>
</dbReference>
<keyword evidence="2" id="KW-1185">Reference proteome</keyword>
<dbReference type="EMBL" id="JBBNAG010000001">
    <property type="protein sequence ID" value="KAK9166458.1"/>
    <property type="molecule type" value="Genomic_DNA"/>
</dbReference>
<dbReference type="AlphaFoldDB" id="A0AAP0L9R5"/>
<name>A0AAP0L9R5_9MAGN</name>
<proteinExistence type="predicted"/>
<gene>
    <name evidence="1" type="ORF">Scep_001649</name>
</gene>
<evidence type="ECO:0000313" key="2">
    <source>
        <dbReference type="Proteomes" id="UP001419268"/>
    </source>
</evidence>
<reference evidence="1 2" key="1">
    <citation type="submission" date="2024-01" db="EMBL/GenBank/DDBJ databases">
        <title>Genome assemblies of Stephania.</title>
        <authorList>
            <person name="Yang L."/>
        </authorList>
    </citation>
    <scope>NUCLEOTIDE SEQUENCE [LARGE SCALE GENOMIC DNA]</scope>
    <source>
        <strain evidence="1">JXDWG</strain>
        <tissue evidence="1">Leaf</tissue>
    </source>
</reference>
<protein>
    <submittedName>
        <fullName evidence="1">Uncharacterized protein</fullName>
    </submittedName>
</protein>
<organism evidence="1 2">
    <name type="scientific">Stephania cephalantha</name>
    <dbReference type="NCBI Taxonomy" id="152367"/>
    <lineage>
        <taxon>Eukaryota</taxon>
        <taxon>Viridiplantae</taxon>
        <taxon>Streptophyta</taxon>
        <taxon>Embryophyta</taxon>
        <taxon>Tracheophyta</taxon>
        <taxon>Spermatophyta</taxon>
        <taxon>Magnoliopsida</taxon>
        <taxon>Ranunculales</taxon>
        <taxon>Menispermaceae</taxon>
        <taxon>Menispermoideae</taxon>
        <taxon>Cissampelideae</taxon>
        <taxon>Stephania</taxon>
    </lineage>
</organism>
<evidence type="ECO:0000313" key="1">
    <source>
        <dbReference type="EMBL" id="KAK9166458.1"/>
    </source>
</evidence>
<accession>A0AAP0L9R5</accession>